<dbReference type="OrthoDB" id="9803687at2"/>
<comment type="pathway">
    <text evidence="2 6">One-carbon metabolism; tetrahydrofolate interconversion.</text>
</comment>
<protein>
    <recommendedName>
        <fullName evidence="6">Methylenetetrahydrofolate reductase</fullName>
    </recommendedName>
</protein>
<dbReference type="Pfam" id="PF02219">
    <property type="entry name" value="MTHFR"/>
    <property type="match status" value="1"/>
</dbReference>
<gene>
    <name evidence="7" type="ORF">E3D00_05410</name>
</gene>
<dbReference type="Proteomes" id="UP000316313">
    <property type="component" value="Chromosome"/>
</dbReference>
<evidence type="ECO:0000256" key="5">
    <source>
        <dbReference type="ARBA" id="ARBA00023002"/>
    </source>
</evidence>
<keyword evidence="3 6" id="KW-0285">Flavoprotein</keyword>
<dbReference type="Gene3D" id="3.20.20.220">
    <property type="match status" value="1"/>
</dbReference>
<evidence type="ECO:0000313" key="8">
    <source>
        <dbReference type="Proteomes" id="UP000316313"/>
    </source>
</evidence>
<comment type="cofactor">
    <cofactor evidence="1 6">
        <name>FAD</name>
        <dbReference type="ChEBI" id="CHEBI:57692"/>
    </cofactor>
</comment>
<dbReference type="EMBL" id="CP038141">
    <property type="protein sequence ID" value="QDH17064.1"/>
    <property type="molecule type" value="Genomic_DNA"/>
</dbReference>
<evidence type="ECO:0000256" key="2">
    <source>
        <dbReference type="ARBA" id="ARBA00004777"/>
    </source>
</evidence>
<dbReference type="UniPathway" id="UPA00193"/>
<reference evidence="7 8" key="1">
    <citation type="submission" date="2019-03" db="EMBL/GenBank/DDBJ databases">
        <title>The complete genome sequence of Swingsia samuiensis NBRC107927(T).</title>
        <authorList>
            <person name="Chua K.-O."/>
            <person name="Chan K.-G."/>
            <person name="See-Too W.-S."/>
        </authorList>
    </citation>
    <scope>NUCLEOTIDE SEQUENCE [LARGE SCALE GENOMIC DNA]</scope>
    <source>
        <strain evidence="7 8">AH83</strain>
    </source>
</reference>
<dbReference type="GO" id="GO:0004489">
    <property type="term" value="F:methylenetetrahydrofolate reductase [NAD(P)H] activity"/>
    <property type="evidence" value="ECO:0007669"/>
    <property type="project" value="InterPro"/>
</dbReference>
<dbReference type="InterPro" id="IPR029041">
    <property type="entry name" value="FAD-linked_oxidoreductase-like"/>
</dbReference>
<dbReference type="InterPro" id="IPR003171">
    <property type="entry name" value="Mehydrof_redctse-like"/>
</dbReference>
<dbReference type="AlphaFoldDB" id="A0A4Y6UJ22"/>
<keyword evidence="4 6" id="KW-0274">FAD</keyword>
<evidence type="ECO:0000256" key="1">
    <source>
        <dbReference type="ARBA" id="ARBA00001974"/>
    </source>
</evidence>
<keyword evidence="8" id="KW-1185">Reference proteome</keyword>
<dbReference type="RefSeq" id="WP_141460642.1">
    <property type="nucleotide sequence ID" value="NZ_CP038141.1"/>
</dbReference>
<evidence type="ECO:0000256" key="6">
    <source>
        <dbReference type="RuleBase" id="RU003862"/>
    </source>
</evidence>
<dbReference type="SUPFAM" id="SSF51730">
    <property type="entry name" value="FAD-linked oxidoreductase"/>
    <property type="match status" value="1"/>
</dbReference>
<sequence>MLVSIELVPRSKEDLLRDITIVENILPQINVLNVPDLLRFDLRSYEAASFAYSEKKDFNVIPHIRAIDIAPDAPLPCVDRPEIKEVLVVAGDPPPTEQHEVYPNTSVDIIKRYQKEAPHLRVYAVFDPYRRSPKEELEELERKKEAGASGFFTQPIFDTNLLQLSMDWLRDETVFWGISPVLGEKSRRYWERVNNIVFPKEYDFSLEGNIHFAQRMLQLVKQQNDNAYLMPLRVDLGAYLTELQSFIVY</sequence>
<proteinExistence type="inferred from homology"/>
<dbReference type="KEGG" id="ssam:E3D00_05410"/>
<dbReference type="GO" id="GO:0006555">
    <property type="term" value="P:methionine metabolic process"/>
    <property type="evidence" value="ECO:0007669"/>
    <property type="project" value="InterPro"/>
</dbReference>
<organism evidence="7 8">
    <name type="scientific">Swingsia samuiensis</name>
    <dbReference type="NCBI Taxonomy" id="1293412"/>
    <lineage>
        <taxon>Bacteria</taxon>
        <taxon>Pseudomonadati</taxon>
        <taxon>Pseudomonadota</taxon>
        <taxon>Alphaproteobacteria</taxon>
        <taxon>Acetobacterales</taxon>
        <taxon>Acetobacteraceae</taxon>
        <taxon>Swingsia</taxon>
    </lineage>
</organism>
<dbReference type="GO" id="GO:0035999">
    <property type="term" value="P:tetrahydrofolate interconversion"/>
    <property type="evidence" value="ECO:0007669"/>
    <property type="project" value="UniProtKB-UniPathway"/>
</dbReference>
<evidence type="ECO:0000256" key="4">
    <source>
        <dbReference type="ARBA" id="ARBA00022827"/>
    </source>
</evidence>
<evidence type="ECO:0000313" key="7">
    <source>
        <dbReference type="EMBL" id="QDH17064.1"/>
    </source>
</evidence>
<comment type="similarity">
    <text evidence="6">Belongs to the methylenetetrahydrofolate reductase family.</text>
</comment>
<accession>A0A4Y6UJ22</accession>
<evidence type="ECO:0000256" key="3">
    <source>
        <dbReference type="ARBA" id="ARBA00022630"/>
    </source>
</evidence>
<keyword evidence="5 6" id="KW-0560">Oxidoreductase</keyword>
<name>A0A4Y6UJ22_9PROT</name>